<keyword evidence="3" id="KW-0812">Transmembrane</keyword>
<comment type="caution">
    <text evidence="4">The sequence shown here is derived from an EMBL/GenBank/DDBJ whole genome shotgun (WGS) entry which is preliminary data.</text>
</comment>
<evidence type="ECO:0000256" key="3">
    <source>
        <dbReference type="SAM" id="Phobius"/>
    </source>
</evidence>
<dbReference type="NCBIfam" id="TIGR01076">
    <property type="entry name" value="sortase_fam"/>
    <property type="match status" value="1"/>
</dbReference>
<dbReference type="Pfam" id="PF04203">
    <property type="entry name" value="Sortase"/>
    <property type="match status" value="1"/>
</dbReference>
<dbReference type="RefSeq" id="WP_232226586.1">
    <property type="nucleotide sequence ID" value="NZ_CP007514.1"/>
</dbReference>
<proteinExistence type="predicted"/>
<dbReference type="AlphaFoldDB" id="A0AB35T1P9"/>
<dbReference type="Proteomes" id="UP001281130">
    <property type="component" value="Unassembled WGS sequence"/>
</dbReference>
<organism evidence="4 5">
    <name type="scientific">Rubrobacter radiotolerans</name>
    <name type="common">Arthrobacter radiotolerans</name>
    <dbReference type="NCBI Taxonomy" id="42256"/>
    <lineage>
        <taxon>Bacteria</taxon>
        <taxon>Bacillati</taxon>
        <taxon>Actinomycetota</taxon>
        <taxon>Rubrobacteria</taxon>
        <taxon>Rubrobacterales</taxon>
        <taxon>Rubrobacteraceae</taxon>
        <taxon>Rubrobacter</taxon>
    </lineage>
</organism>
<sequence length="233" mass="26012">MRPEDFDRWTRVERANWKRRLLRKRWRTRLLVILGVGLVAFAVGFTLVGITPPSTGGEPTAAVPKDETLRLTVPKMRRVEDLPVPTVAADNSAALDAGAVHVEGTGFPWEQEANVYIAGHRLGYPNTGSFLLFYDLNRLRDGDRVVLDDATGRRYVYEVFDRITVRPDEVSVTEPIAGKNVVSLQACTLPDYSKRLIVQAELKRIVKTPEDRAGNPREAVIRNAASGESPYSL</sequence>
<keyword evidence="3" id="KW-1133">Transmembrane helix</keyword>
<dbReference type="InterPro" id="IPR023365">
    <property type="entry name" value="Sortase_dom-sf"/>
</dbReference>
<feature type="transmembrane region" description="Helical" evidence="3">
    <location>
        <begin position="30"/>
        <end position="50"/>
    </location>
</feature>
<dbReference type="InterPro" id="IPR005754">
    <property type="entry name" value="Sortase"/>
</dbReference>
<feature type="active site" description="Acyl-thioester intermediate" evidence="2">
    <location>
        <position position="187"/>
    </location>
</feature>
<evidence type="ECO:0000256" key="1">
    <source>
        <dbReference type="ARBA" id="ARBA00022801"/>
    </source>
</evidence>
<feature type="active site" description="Proton donor/acceptor" evidence="2">
    <location>
        <position position="120"/>
    </location>
</feature>
<keyword evidence="1" id="KW-0378">Hydrolase</keyword>
<gene>
    <name evidence="4" type="ORF">SIL72_04310</name>
</gene>
<dbReference type="InterPro" id="IPR042003">
    <property type="entry name" value="Sortase_E"/>
</dbReference>
<dbReference type="EMBL" id="JAWXXX010000001">
    <property type="protein sequence ID" value="MDX5893248.1"/>
    <property type="molecule type" value="Genomic_DNA"/>
</dbReference>
<accession>A0AB35T1P9</accession>
<protein>
    <submittedName>
        <fullName evidence="4">Sortase</fullName>
    </submittedName>
</protein>
<evidence type="ECO:0000256" key="2">
    <source>
        <dbReference type="PIRSR" id="PIRSR605754-1"/>
    </source>
</evidence>
<reference evidence="4" key="1">
    <citation type="submission" date="2023-11" db="EMBL/GenBank/DDBJ databases">
        <title>MicrobeMod: A computational toolkit for identifying prokaryotic methylation and restriction-modification with nanopore sequencing.</title>
        <authorList>
            <person name="Crits-Christoph A."/>
            <person name="Kang S.C."/>
            <person name="Lee H."/>
            <person name="Ostrov N."/>
        </authorList>
    </citation>
    <scope>NUCLEOTIDE SEQUENCE</scope>
    <source>
        <strain evidence="4">ATCC 51242</strain>
    </source>
</reference>
<dbReference type="CDD" id="cd05830">
    <property type="entry name" value="Sortase_E"/>
    <property type="match status" value="1"/>
</dbReference>
<evidence type="ECO:0000313" key="5">
    <source>
        <dbReference type="Proteomes" id="UP001281130"/>
    </source>
</evidence>
<dbReference type="SUPFAM" id="SSF63817">
    <property type="entry name" value="Sortase"/>
    <property type="match status" value="1"/>
</dbReference>
<name>A0AB35T1P9_RUBRA</name>
<dbReference type="GO" id="GO:0016787">
    <property type="term" value="F:hydrolase activity"/>
    <property type="evidence" value="ECO:0007669"/>
    <property type="project" value="UniProtKB-KW"/>
</dbReference>
<keyword evidence="3" id="KW-0472">Membrane</keyword>
<evidence type="ECO:0000313" key="4">
    <source>
        <dbReference type="EMBL" id="MDX5893248.1"/>
    </source>
</evidence>
<dbReference type="Gene3D" id="2.40.260.10">
    <property type="entry name" value="Sortase"/>
    <property type="match status" value="1"/>
</dbReference>